<dbReference type="InterPro" id="IPR036318">
    <property type="entry name" value="FAD-bd_PCMH-like_sf"/>
</dbReference>
<dbReference type="PANTHER" id="PTHR42973:SF39">
    <property type="entry name" value="FAD-BINDING PCMH-TYPE DOMAIN-CONTAINING PROTEIN"/>
    <property type="match status" value="1"/>
</dbReference>
<comment type="caution">
    <text evidence="8">The sequence shown here is derived from an EMBL/GenBank/DDBJ whole genome shotgun (WGS) entry which is preliminary data.</text>
</comment>
<dbReference type="STRING" id="1447883.A0A2B7Y650"/>
<evidence type="ECO:0000256" key="3">
    <source>
        <dbReference type="ARBA" id="ARBA00022630"/>
    </source>
</evidence>
<dbReference type="InterPro" id="IPR050416">
    <property type="entry name" value="FAD-linked_Oxidoreductase"/>
</dbReference>
<keyword evidence="4" id="KW-0274">FAD</keyword>
<sequence>MIFWLNLLALTTAVLAQDDASIQSFDCRPSQSCWPTIEQWQVFNKTVSGRLHATIPLGSPCFPGSANYNAEACANVKENYFSGSFRQQTYGSMENVQWEACGLSHCFPAMVQPQGNNTCSLGRLSEYYVDAESPDDITATLSFVKQHNIRLVVRNTGHDYLGRSASANSLALRTFKLKSMEFRSSFTAHNCPAANGENIGVIGAGVTAEEAYNYYLEHGKVITMGGCPSVGVAGGFGQTGGHGPLAPTYGLMVDQAVEFDVVTADGVHRTINECNDPDLFWAMRGGGGQSYAILTSYKFKVHPSTPVAALYFQANISPQAITPNVTQSKVLRDVITAIASNQPTWTENKMSGYDGFSPTNIEFLQILPGAGTPMDKLKELTKDFHDFISNHPDLEIESNMYVTYANAAAMFTAQADMISRFGGSGRGVIVPSRLVTRDQFASADSIDVLVSAMLEGIEAAVSRVGMELCSQIRFLTHKTWPANTPDTNTSTNPVMRDVIWQYVTAGGWVPEQPDSTIALIQAGARDAMEPVKAILPVQAAYANEADPEEQDWQNVFFGKNYDRLVAVKKQYDPMSVLNCWKCPGFLGENDPMYSCYGRTPIPTLAGPPKRKRRLNK</sequence>
<dbReference type="InterPro" id="IPR012951">
    <property type="entry name" value="BBE"/>
</dbReference>
<feature type="domain" description="FAD-binding PCMH-type" evidence="7">
    <location>
        <begin position="120"/>
        <end position="304"/>
    </location>
</feature>
<dbReference type="Pfam" id="PF08031">
    <property type="entry name" value="BBE"/>
    <property type="match status" value="1"/>
</dbReference>
<dbReference type="GO" id="GO:0016491">
    <property type="term" value="F:oxidoreductase activity"/>
    <property type="evidence" value="ECO:0007669"/>
    <property type="project" value="UniProtKB-KW"/>
</dbReference>
<evidence type="ECO:0000259" key="7">
    <source>
        <dbReference type="PROSITE" id="PS51387"/>
    </source>
</evidence>
<dbReference type="Proteomes" id="UP000224634">
    <property type="component" value="Unassembled WGS sequence"/>
</dbReference>
<keyword evidence="9" id="KW-1185">Reference proteome</keyword>
<dbReference type="PANTHER" id="PTHR42973">
    <property type="entry name" value="BINDING OXIDOREDUCTASE, PUTATIVE (AFU_ORTHOLOGUE AFUA_1G17690)-RELATED"/>
    <property type="match status" value="1"/>
</dbReference>
<evidence type="ECO:0000256" key="4">
    <source>
        <dbReference type="ARBA" id="ARBA00022827"/>
    </source>
</evidence>
<reference evidence="8 9" key="1">
    <citation type="submission" date="2017-10" db="EMBL/GenBank/DDBJ databases">
        <title>Comparative genomics in systemic dimorphic fungi from Ajellomycetaceae.</title>
        <authorList>
            <person name="Munoz J.F."/>
            <person name="Mcewen J.G."/>
            <person name="Clay O.K."/>
            <person name="Cuomo C.A."/>
        </authorList>
    </citation>
    <scope>NUCLEOTIDE SEQUENCE [LARGE SCALE GENOMIC DNA]</scope>
    <source>
        <strain evidence="8 9">UAMH7299</strain>
    </source>
</reference>
<keyword evidence="5" id="KW-0560">Oxidoreductase</keyword>
<keyword evidence="3" id="KW-0285">Flavoprotein</keyword>
<keyword evidence="6" id="KW-0732">Signal</keyword>
<evidence type="ECO:0000256" key="5">
    <source>
        <dbReference type="ARBA" id="ARBA00023002"/>
    </source>
</evidence>
<gene>
    <name evidence="8" type="ORF">AJ80_05188</name>
</gene>
<dbReference type="Pfam" id="PF01565">
    <property type="entry name" value="FAD_binding_4"/>
    <property type="match status" value="1"/>
</dbReference>
<dbReference type="EMBL" id="PDNA01000073">
    <property type="protein sequence ID" value="PGH16503.1"/>
    <property type="molecule type" value="Genomic_DNA"/>
</dbReference>
<evidence type="ECO:0000256" key="6">
    <source>
        <dbReference type="SAM" id="SignalP"/>
    </source>
</evidence>
<feature type="chain" id="PRO_5012541367" description="FAD-binding PCMH-type domain-containing protein" evidence="6">
    <location>
        <begin position="17"/>
        <end position="616"/>
    </location>
</feature>
<dbReference type="AlphaFoldDB" id="A0A2B7Y650"/>
<evidence type="ECO:0000313" key="8">
    <source>
        <dbReference type="EMBL" id="PGH16503.1"/>
    </source>
</evidence>
<dbReference type="GO" id="GO:0071949">
    <property type="term" value="F:FAD binding"/>
    <property type="evidence" value="ECO:0007669"/>
    <property type="project" value="InterPro"/>
</dbReference>
<dbReference type="InterPro" id="IPR016166">
    <property type="entry name" value="FAD-bd_PCMH"/>
</dbReference>
<feature type="signal peptide" evidence="6">
    <location>
        <begin position="1"/>
        <end position="16"/>
    </location>
</feature>
<comment type="cofactor">
    <cofactor evidence="1">
        <name>FAD</name>
        <dbReference type="ChEBI" id="CHEBI:57692"/>
    </cofactor>
</comment>
<name>A0A2B7Y650_POLH7</name>
<accession>A0A2B7Y650</accession>
<protein>
    <recommendedName>
        <fullName evidence="7">FAD-binding PCMH-type domain-containing protein</fullName>
    </recommendedName>
</protein>
<dbReference type="Gene3D" id="3.30.465.10">
    <property type="match status" value="2"/>
</dbReference>
<dbReference type="InterPro" id="IPR016169">
    <property type="entry name" value="FAD-bd_PCMH_sub2"/>
</dbReference>
<organism evidence="8 9">
    <name type="scientific">Polytolypa hystricis (strain UAMH7299)</name>
    <dbReference type="NCBI Taxonomy" id="1447883"/>
    <lineage>
        <taxon>Eukaryota</taxon>
        <taxon>Fungi</taxon>
        <taxon>Dikarya</taxon>
        <taxon>Ascomycota</taxon>
        <taxon>Pezizomycotina</taxon>
        <taxon>Eurotiomycetes</taxon>
        <taxon>Eurotiomycetidae</taxon>
        <taxon>Onygenales</taxon>
        <taxon>Onygenales incertae sedis</taxon>
        <taxon>Polytolypa</taxon>
    </lineage>
</organism>
<dbReference type="SUPFAM" id="SSF56176">
    <property type="entry name" value="FAD-binding/transporter-associated domain-like"/>
    <property type="match status" value="1"/>
</dbReference>
<evidence type="ECO:0000313" key="9">
    <source>
        <dbReference type="Proteomes" id="UP000224634"/>
    </source>
</evidence>
<dbReference type="InterPro" id="IPR006094">
    <property type="entry name" value="Oxid_FAD_bind_N"/>
</dbReference>
<evidence type="ECO:0000256" key="1">
    <source>
        <dbReference type="ARBA" id="ARBA00001974"/>
    </source>
</evidence>
<dbReference type="PROSITE" id="PS51387">
    <property type="entry name" value="FAD_PCMH"/>
    <property type="match status" value="1"/>
</dbReference>
<proteinExistence type="inferred from homology"/>
<comment type="similarity">
    <text evidence="2">Belongs to the oxygen-dependent FAD-linked oxidoreductase family.</text>
</comment>
<evidence type="ECO:0000256" key="2">
    <source>
        <dbReference type="ARBA" id="ARBA00005466"/>
    </source>
</evidence>
<dbReference type="OrthoDB" id="9983560at2759"/>